<protein>
    <submittedName>
        <fullName evidence="1">Uncharacterized protein</fullName>
    </submittedName>
</protein>
<dbReference type="EMBL" id="BT068659">
    <property type="protein sequence ID" value="ACN35556.1"/>
    <property type="molecule type" value="mRNA"/>
</dbReference>
<proteinExistence type="evidence at transcript level"/>
<organism evidence="1">
    <name type="scientific">Zea mays</name>
    <name type="common">Maize</name>
    <dbReference type="NCBI Taxonomy" id="4577"/>
    <lineage>
        <taxon>Eukaryota</taxon>
        <taxon>Viridiplantae</taxon>
        <taxon>Streptophyta</taxon>
        <taxon>Embryophyta</taxon>
        <taxon>Tracheophyta</taxon>
        <taxon>Spermatophyta</taxon>
        <taxon>Magnoliopsida</taxon>
        <taxon>Liliopsida</taxon>
        <taxon>Poales</taxon>
        <taxon>Poaceae</taxon>
        <taxon>PACMAD clade</taxon>
        <taxon>Panicoideae</taxon>
        <taxon>Andropogonodae</taxon>
        <taxon>Andropogoneae</taxon>
        <taxon>Tripsacinae</taxon>
        <taxon>Zea</taxon>
    </lineage>
</organism>
<name>C0PK40_MAIZE</name>
<sequence>MLLGFHPPQCHRREKFCCYDGCTKCINFPIGTGHTINRRRETNCKVKGVANLNLTTQIKFHKGTVNLGCSDKNGILHY</sequence>
<accession>C0PK40</accession>
<reference evidence="1" key="2">
    <citation type="submission" date="2012-06" db="EMBL/GenBank/DDBJ databases">
        <authorList>
            <person name="Yu Y."/>
            <person name="Currie J."/>
            <person name="Lomeli R."/>
            <person name="Angelova A."/>
            <person name="Collura K."/>
            <person name="Wissotski M."/>
            <person name="Campos D."/>
            <person name="Kudrna D."/>
            <person name="Golser W."/>
            <person name="Ashely E."/>
            <person name="Descour A."/>
            <person name="Fernandes J."/>
            <person name="Soderlund C."/>
            <person name="Walbot V."/>
        </authorList>
    </citation>
    <scope>NUCLEOTIDE SEQUENCE</scope>
    <source>
        <strain evidence="1">B73</strain>
    </source>
</reference>
<dbReference type="AlphaFoldDB" id="C0PK40"/>
<reference evidence="1" key="1">
    <citation type="journal article" date="2009" name="PLoS Genet.">
        <title>Sequencing, mapping, and analysis of 27,455 maize full-length cDNAs.</title>
        <authorList>
            <person name="Soderlund C."/>
            <person name="Descour A."/>
            <person name="Kudrna D."/>
            <person name="Bomhoff M."/>
            <person name="Boyd L."/>
            <person name="Currie J."/>
            <person name="Angelova A."/>
            <person name="Collura K."/>
            <person name="Wissotski M."/>
            <person name="Ashley E."/>
            <person name="Morrow D."/>
            <person name="Fernandes J."/>
            <person name="Walbot V."/>
            <person name="Yu Y."/>
        </authorList>
    </citation>
    <scope>NUCLEOTIDE SEQUENCE</scope>
    <source>
        <strain evidence="1">B73</strain>
    </source>
</reference>
<evidence type="ECO:0000313" key="1">
    <source>
        <dbReference type="EMBL" id="ACN35556.1"/>
    </source>
</evidence>